<reference evidence="2 3" key="1">
    <citation type="submission" date="2019-03" db="EMBL/GenBank/DDBJ databases">
        <title>First draft genome of Liparis tanakae, snailfish: a comprehensive survey of snailfish specific genes.</title>
        <authorList>
            <person name="Kim W."/>
            <person name="Song I."/>
            <person name="Jeong J.-H."/>
            <person name="Kim D."/>
            <person name="Kim S."/>
            <person name="Ryu S."/>
            <person name="Song J.Y."/>
            <person name="Lee S.K."/>
        </authorList>
    </citation>
    <scope>NUCLEOTIDE SEQUENCE [LARGE SCALE GENOMIC DNA]</scope>
    <source>
        <tissue evidence="2">Muscle</tissue>
    </source>
</reference>
<dbReference type="EMBL" id="SRLO01000132">
    <property type="protein sequence ID" value="TNN72819.1"/>
    <property type="molecule type" value="Genomic_DNA"/>
</dbReference>
<organism evidence="2 3">
    <name type="scientific">Liparis tanakae</name>
    <name type="common">Tanaka's snailfish</name>
    <dbReference type="NCBI Taxonomy" id="230148"/>
    <lineage>
        <taxon>Eukaryota</taxon>
        <taxon>Metazoa</taxon>
        <taxon>Chordata</taxon>
        <taxon>Craniata</taxon>
        <taxon>Vertebrata</taxon>
        <taxon>Euteleostomi</taxon>
        <taxon>Actinopterygii</taxon>
        <taxon>Neopterygii</taxon>
        <taxon>Teleostei</taxon>
        <taxon>Neoteleostei</taxon>
        <taxon>Acanthomorphata</taxon>
        <taxon>Eupercaria</taxon>
        <taxon>Perciformes</taxon>
        <taxon>Cottioidei</taxon>
        <taxon>Cottales</taxon>
        <taxon>Liparidae</taxon>
        <taxon>Liparis</taxon>
    </lineage>
</organism>
<accession>A0A4Z2I425</accession>
<dbReference type="AlphaFoldDB" id="A0A4Z2I425"/>
<protein>
    <submittedName>
        <fullName evidence="2">Uncharacterized protein</fullName>
    </submittedName>
</protein>
<comment type="caution">
    <text evidence="2">The sequence shown here is derived from an EMBL/GenBank/DDBJ whole genome shotgun (WGS) entry which is preliminary data.</text>
</comment>
<feature type="region of interest" description="Disordered" evidence="1">
    <location>
        <begin position="64"/>
        <end position="85"/>
    </location>
</feature>
<evidence type="ECO:0000313" key="2">
    <source>
        <dbReference type="EMBL" id="TNN72819.1"/>
    </source>
</evidence>
<dbReference type="Proteomes" id="UP000314294">
    <property type="component" value="Unassembled WGS sequence"/>
</dbReference>
<sequence>MCHLLNSQISPPPSKSFVSFIKLIGVDSRRRIYPEFSICDCAAQAGRRRSESVVVSAATRCPLQDGELSLSDPDWGDGNKKRQES</sequence>
<keyword evidence="3" id="KW-1185">Reference proteome</keyword>
<evidence type="ECO:0000313" key="3">
    <source>
        <dbReference type="Proteomes" id="UP000314294"/>
    </source>
</evidence>
<name>A0A4Z2I425_9TELE</name>
<proteinExistence type="predicted"/>
<gene>
    <name evidence="2" type="ORF">EYF80_016930</name>
</gene>
<evidence type="ECO:0000256" key="1">
    <source>
        <dbReference type="SAM" id="MobiDB-lite"/>
    </source>
</evidence>